<dbReference type="NCBIfam" id="TIGR02206">
    <property type="entry name" value="intg_mem_TP0381"/>
    <property type="match status" value="1"/>
</dbReference>
<keyword evidence="3" id="KW-1185">Reference proteome</keyword>
<feature type="transmembrane region" description="Helical" evidence="1">
    <location>
        <begin position="51"/>
        <end position="71"/>
    </location>
</feature>
<evidence type="ECO:0000313" key="3">
    <source>
        <dbReference type="Proteomes" id="UP000682111"/>
    </source>
</evidence>
<evidence type="ECO:0000256" key="1">
    <source>
        <dbReference type="SAM" id="Phobius"/>
    </source>
</evidence>
<name>A0A919WH60_9BACI</name>
<dbReference type="Pfam" id="PF14808">
    <property type="entry name" value="TMEM164"/>
    <property type="match status" value="1"/>
</dbReference>
<keyword evidence="1" id="KW-1133">Transmembrane helix</keyword>
<dbReference type="AlphaFoldDB" id="A0A919WH60"/>
<evidence type="ECO:0008006" key="4">
    <source>
        <dbReference type="Google" id="ProtNLM"/>
    </source>
</evidence>
<feature type="transmembrane region" description="Helical" evidence="1">
    <location>
        <begin position="15"/>
        <end position="39"/>
    </location>
</feature>
<evidence type="ECO:0000313" key="2">
    <source>
        <dbReference type="EMBL" id="GIN61718.1"/>
    </source>
</evidence>
<keyword evidence="1" id="KW-0812">Transmembrane</keyword>
<keyword evidence="1" id="KW-0472">Membrane</keyword>
<dbReference type="InterPro" id="IPR011737">
    <property type="entry name" value="CHP02206_TP0381"/>
</dbReference>
<reference evidence="2" key="1">
    <citation type="submission" date="2021-03" db="EMBL/GenBank/DDBJ databases">
        <title>Antimicrobial resistance genes in bacteria isolated from Japanese honey, and their potential for conferring macrolide and lincosamide resistance in the American foulbrood pathogen Paenibacillus larvae.</title>
        <authorList>
            <person name="Okamoto M."/>
            <person name="Kumagai M."/>
            <person name="Kanamori H."/>
            <person name="Takamatsu D."/>
        </authorList>
    </citation>
    <scope>NUCLEOTIDE SEQUENCE</scope>
    <source>
        <strain evidence="2">J27TS8</strain>
    </source>
</reference>
<dbReference type="EMBL" id="BORC01000002">
    <property type="protein sequence ID" value="GIN61718.1"/>
    <property type="molecule type" value="Genomic_DNA"/>
</dbReference>
<feature type="transmembrane region" description="Helical" evidence="1">
    <location>
        <begin position="91"/>
        <end position="111"/>
    </location>
</feature>
<accession>A0A919WH60</accession>
<dbReference type="Proteomes" id="UP000682111">
    <property type="component" value="Unassembled WGS sequence"/>
</dbReference>
<sequence length="118" mass="13720">MVTPELFVGFPHFRFFQFFTTHMLIIWVGLFFVFVKGYVVTTRGLWQSFAFLNAAAVIAFLTNIATGGNYMFLAHKPENPSLIDFLGPYPLYILVLECIALVLFFVLYLPWRKRGERK</sequence>
<proteinExistence type="predicted"/>
<organism evidence="2 3">
    <name type="scientific">Robertmurraya siralis</name>
    <dbReference type="NCBI Taxonomy" id="77777"/>
    <lineage>
        <taxon>Bacteria</taxon>
        <taxon>Bacillati</taxon>
        <taxon>Bacillota</taxon>
        <taxon>Bacilli</taxon>
        <taxon>Bacillales</taxon>
        <taxon>Bacillaceae</taxon>
        <taxon>Robertmurraya</taxon>
    </lineage>
</organism>
<protein>
    <recommendedName>
        <fullName evidence="4">TIGR02206 family membrane protein</fullName>
    </recommendedName>
</protein>
<gene>
    <name evidence="2" type="ORF">J27TS8_17110</name>
</gene>
<comment type="caution">
    <text evidence="2">The sequence shown here is derived from an EMBL/GenBank/DDBJ whole genome shotgun (WGS) entry which is preliminary data.</text>
</comment>